<organism evidence="6 7">
    <name type="scientific">Xylona heveae (strain CBS 132557 / TC161)</name>
    <dbReference type="NCBI Taxonomy" id="1328760"/>
    <lineage>
        <taxon>Eukaryota</taxon>
        <taxon>Fungi</taxon>
        <taxon>Dikarya</taxon>
        <taxon>Ascomycota</taxon>
        <taxon>Pezizomycotina</taxon>
        <taxon>Xylonomycetes</taxon>
        <taxon>Xylonales</taxon>
        <taxon>Xylonaceae</taxon>
        <taxon>Xylona</taxon>
    </lineage>
</organism>
<gene>
    <name evidence="6" type="ORF">L228DRAFT_215044</name>
</gene>
<dbReference type="EMBL" id="KV407466">
    <property type="protein sequence ID" value="KZF19348.1"/>
    <property type="molecule type" value="Genomic_DNA"/>
</dbReference>
<dbReference type="PRINTS" id="PR00069">
    <property type="entry name" value="ALDKETRDTASE"/>
</dbReference>
<keyword evidence="7" id="KW-1185">Reference proteome</keyword>
<protein>
    <submittedName>
        <fullName evidence="6">Aldo/keto reductase</fullName>
    </submittedName>
</protein>
<feature type="transmembrane region" description="Helical" evidence="4">
    <location>
        <begin position="381"/>
        <end position="401"/>
    </location>
</feature>
<evidence type="ECO:0000313" key="6">
    <source>
        <dbReference type="EMBL" id="KZF19348.1"/>
    </source>
</evidence>
<dbReference type="PANTHER" id="PTHR43364:SF7">
    <property type="entry name" value="NADP-DEPENDENT OXIDOREDUCTASE DOMAIN-CONTAINING PROTEIN-RELATED"/>
    <property type="match status" value="1"/>
</dbReference>
<feature type="domain" description="NADP-dependent oxidoreductase" evidence="5">
    <location>
        <begin position="31"/>
        <end position="331"/>
    </location>
</feature>
<dbReference type="InParanoid" id="A0A164ZPP1"/>
<dbReference type="PANTHER" id="PTHR43364">
    <property type="entry name" value="NADH-SPECIFIC METHYLGLYOXAL REDUCTASE-RELATED"/>
    <property type="match status" value="1"/>
</dbReference>
<reference evidence="6 7" key="1">
    <citation type="journal article" date="2016" name="Fungal Biol.">
        <title>The genome of Xylona heveae provides a window into fungal endophytism.</title>
        <authorList>
            <person name="Gazis R."/>
            <person name="Kuo A."/>
            <person name="Riley R."/>
            <person name="LaButti K."/>
            <person name="Lipzen A."/>
            <person name="Lin J."/>
            <person name="Amirebrahimi M."/>
            <person name="Hesse C.N."/>
            <person name="Spatafora J.W."/>
            <person name="Henrissat B."/>
            <person name="Hainaut M."/>
            <person name="Grigoriev I.V."/>
            <person name="Hibbett D.S."/>
        </authorList>
    </citation>
    <scope>NUCLEOTIDE SEQUENCE [LARGE SCALE GENOMIC DNA]</scope>
    <source>
        <strain evidence="6 7">TC161</strain>
    </source>
</reference>
<keyword evidence="2" id="KW-0560">Oxidoreductase</keyword>
<keyword evidence="4" id="KW-1133">Transmembrane helix</keyword>
<dbReference type="OMA" id="HIELYQM"/>
<dbReference type="InterPro" id="IPR020471">
    <property type="entry name" value="AKR"/>
</dbReference>
<comment type="similarity">
    <text evidence="3">Belongs to the aldo/keto reductase family. Aldo/keto reductase 2 subfamily.</text>
</comment>
<dbReference type="FunCoup" id="A0A164ZPP1">
    <property type="interactions" value="62"/>
</dbReference>
<dbReference type="STRING" id="1328760.A0A164ZPP1"/>
<evidence type="ECO:0000256" key="1">
    <source>
        <dbReference type="ARBA" id="ARBA00022857"/>
    </source>
</evidence>
<evidence type="ECO:0000259" key="5">
    <source>
        <dbReference type="Pfam" id="PF00248"/>
    </source>
</evidence>
<dbReference type="AlphaFoldDB" id="A0A164ZPP1"/>
<proteinExistence type="inferred from homology"/>
<evidence type="ECO:0000256" key="4">
    <source>
        <dbReference type="SAM" id="Phobius"/>
    </source>
</evidence>
<keyword evidence="4" id="KW-0812">Transmembrane</keyword>
<keyword evidence="4" id="KW-0472">Membrane</keyword>
<sequence>MSSFFQPAPEPKSLLGRHRILAPTAGVRVSPLCLGAMNFGDAWYDFMGKCDKKTSFEILDYFYEQGGNFIDTANNYQSEESEQWLGEWMKERGVRNQFVIATKYSTAYRTAHKHTESMSTTVGNSKKSLHISLHDSLRKLQTDYIDLLYVHWWDYATSIPEVMQALDAFVKAGKVLYLGISDTPAWIVSKANEYARNHGLTPFSVYQGQWNAAVRDFEREIIPMCRAEGMALAPWRALGGGNFKSAEQQKDPEGRKMYPLTDKDKAISAALEKIAERKGTAITSIALAYVMHKTPYVFPIVGGRNIKHLKGNIEALGIVLSEEEINEIEEASPFDPGFPHTFLSLGGSHKAAYTAKDVGFIGLATHMDYVDDPKVLSHCQLFISPFSIFIFIFLAILPHCFRA</sequence>
<name>A0A164ZPP1_XYLHT</name>
<dbReference type="Gene3D" id="3.20.20.100">
    <property type="entry name" value="NADP-dependent oxidoreductase domain"/>
    <property type="match status" value="1"/>
</dbReference>
<evidence type="ECO:0000313" key="7">
    <source>
        <dbReference type="Proteomes" id="UP000076632"/>
    </source>
</evidence>
<dbReference type="Proteomes" id="UP000076632">
    <property type="component" value="Unassembled WGS sequence"/>
</dbReference>
<dbReference type="CDD" id="cd19146">
    <property type="entry name" value="AKR_AKR9A1-2"/>
    <property type="match status" value="1"/>
</dbReference>
<keyword evidence="1" id="KW-0521">NADP</keyword>
<dbReference type="InterPro" id="IPR023210">
    <property type="entry name" value="NADP_OxRdtase_dom"/>
</dbReference>
<dbReference type="OrthoDB" id="48988at2759"/>
<evidence type="ECO:0000256" key="2">
    <source>
        <dbReference type="ARBA" id="ARBA00023002"/>
    </source>
</evidence>
<dbReference type="GO" id="GO:0016491">
    <property type="term" value="F:oxidoreductase activity"/>
    <property type="evidence" value="ECO:0007669"/>
    <property type="project" value="UniProtKB-KW"/>
</dbReference>
<dbReference type="GeneID" id="28895196"/>
<dbReference type="InterPro" id="IPR050523">
    <property type="entry name" value="AKR_Detox_Biosynth"/>
</dbReference>
<dbReference type="SUPFAM" id="SSF51430">
    <property type="entry name" value="NAD(P)-linked oxidoreductase"/>
    <property type="match status" value="1"/>
</dbReference>
<evidence type="ECO:0000256" key="3">
    <source>
        <dbReference type="ARBA" id="ARBA00038157"/>
    </source>
</evidence>
<dbReference type="RefSeq" id="XP_018184903.1">
    <property type="nucleotide sequence ID" value="XM_018330059.1"/>
</dbReference>
<accession>A0A164ZPP1</accession>
<dbReference type="InterPro" id="IPR036812">
    <property type="entry name" value="NAD(P)_OxRdtase_dom_sf"/>
</dbReference>
<dbReference type="Pfam" id="PF00248">
    <property type="entry name" value="Aldo_ket_red"/>
    <property type="match status" value="1"/>
</dbReference>